<evidence type="ECO:0000313" key="2">
    <source>
        <dbReference type="Proteomes" id="UP000005707"/>
    </source>
</evidence>
<dbReference type="InParanoid" id="F7PVX9"/>
<name>F7PVX9_9MOLU</name>
<keyword evidence="2" id="KW-1185">Reference proteome</keyword>
<gene>
    <name evidence="1" type="ORF">HLPCO_001037</name>
</gene>
<reference evidence="1 2" key="1">
    <citation type="journal article" date="2011" name="J. Bacteriol.">
        <title>Genome sequence of Haloplasma contractile, an unusual contractile bacterium from a deep-sea anoxic brine lake.</title>
        <authorList>
            <person name="Antunes A."/>
            <person name="Alam I."/>
            <person name="El Dorry H."/>
            <person name="Siam R."/>
            <person name="Robertson A."/>
            <person name="Bajic V.B."/>
            <person name="Stingl U."/>
        </authorList>
    </citation>
    <scope>NUCLEOTIDE SEQUENCE [LARGE SCALE GENOMIC DNA]</scope>
    <source>
        <strain evidence="1 2">SSD-17B</strain>
    </source>
</reference>
<dbReference type="Proteomes" id="UP000005707">
    <property type="component" value="Unassembled WGS sequence"/>
</dbReference>
<comment type="caution">
    <text evidence="1">The sequence shown here is derived from an EMBL/GenBank/DDBJ whole genome shotgun (WGS) entry which is preliminary data.</text>
</comment>
<organism evidence="1 2">
    <name type="scientific">Haloplasma contractile SSD-17B</name>
    <dbReference type="NCBI Taxonomy" id="1033810"/>
    <lineage>
        <taxon>Bacteria</taxon>
        <taxon>Bacillati</taxon>
        <taxon>Mycoplasmatota</taxon>
        <taxon>Mollicutes</taxon>
        <taxon>Haloplasmatales</taxon>
        <taxon>Haloplasmataceae</taxon>
        <taxon>Haloplasma</taxon>
    </lineage>
</organism>
<dbReference type="eggNOG" id="ENOG50335KU">
    <property type="taxonomic scope" value="Bacteria"/>
</dbReference>
<evidence type="ECO:0000313" key="1">
    <source>
        <dbReference type="EMBL" id="ERJ12697.1"/>
    </source>
</evidence>
<dbReference type="OrthoDB" id="5471847at2"/>
<sequence length="77" mass="8891">MLTIKCAKCKTKIIKYKKIGTGKVLKCFISRIKRYYDGEIKNDHLICGKCGNQIGKLEDEYFKMNQSAFTYTGTKIK</sequence>
<protein>
    <submittedName>
        <fullName evidence="1">Uncharacterized protein</fullName>
    </submittedName>
</protein>
<reference evidence="1 2" key="2">
    <citation type="journal article" date="2013" name="PLoS ONE">
        <title>INDIGO - INtegrated Data Warehouse of MIcrobial GenOmes with Examples from the Red Sea Extremophiles.</title>
        <authorList>
            <person name="Alam I."/>
            <person name="Antunes A."/>
            <person name="Kamau A.A."/>
            <person name="Ba Alawi W."/>
            <person name="Kalkatawi M."/>
            <person name="Stingl U."/>
            <person name="Bajic V.B."/>
        </authorList>
    </citation>
    <scope>NUCLEOTIDE SEQUENCE [LARGE SCALE GENOMIC DNA]</scope>
    <source>
        <strain evidence="1 2">SSD-17B</strain>
    </source>
</reference>
<dbReference type="RefSeq" id="WP_008825893.1">
    <property type="nucleotide sequence ID" value="NZ_AFNU02000003.1"/>
</dbReference>
<proteinExistence type="predicted"/>
<dbReference type="EMBL" id="AFNU02000003">
    <property type="protein sequence ID" value="ERJ12697.1"/>
    <property type="molecule type" value="Genomic_DNA"/>
</dbReference>
<accession>F7PVX9</accession>
<dbReference type="AlphaFoldDB" id="F7PVX9"/>